<evidence type="ECO:0000259" key="5">
    <source>
        <dbReference type="Pfam" id="PF00582"/>
    </source>
</evidence>
<dbReference type="PIRSF" id="PIRSF006276">
    <property type="entry name" value="UspA"/>
    <property type="match status" value="1"/>
</dbReference>
<reference evidence="6" key="1">
    <citation type="submission" date="2018-06" db="EMBL/GenBank/DDBJ databases">
        <authorList>
            <person name="Zhirakovskaya E."/>
        </authorList>
    </citation>
    <scope>NUCLEOTIDE SEQUENCE</scope>
</reference>
<evidence type="ECO:0000256" key="4">
    <source>
        <dbReference type="ARBA" id="ARBA00022490"/>
    </source>
</evidence>
<keyword evidence="4" id="KW-0963">Cytoplasm</keyword>
<comment type="similarity">
    <text evidence="2">Belongs to the universal stress protein A family.</text>
</comment>
<evidence type="ECO:0000256" key="3">
    <source>
        <dbReference type="ARBA" id="ARBA00011738"/>
    </source>
</evidence>
<accession>A0A3B1BL33</accession>
<dbReference type="GO" id="GO:0005737">
    <property type="term" value="C:cytoplasm"/>
    <property type="evidence" value="ECO:0007669"/>
    <property type="project" value="UniProtKB-SubCell"/>
</dbReference>
<dbReference type="AlphaFoldDB" id="A0A3B1BL33"/>
<dbReference type="InterPro" id="IPR006016">
    <property type="entry name" value="UspA"/>
</dbReference>
<evidence type="ECO:0000256" key="1">
    <source>
        <dbReference type="ARBA" id="ARBA00004496"/>
    </source>
</evidence>
<comment type="subcellular location">
    <subcellularLocation>
        <location evidence="1">Cytoplasm</location>
    </subcellularLocation>
</comment>
<dbReference type="InterPro" id="IPR014729">
    <property type="entry name" value="Rossmann-like_a/b/a_fold"/>
</dbReference>
<sequence length="146" mass="15741">MKSCKNILVAIDTSNEAKQVLAAATELGRCFDAKLSLIHVVEPVVTDSSYDLINTVPLEMDDVLVKHAEDFLANLKRDLAPDTDISSSVELGSVKTEILRHARENSIDLIVVGSHGRHGLALLLGSTANALLHGAPCDVYVVRIKD</sequence>
<evidence type="ECO:0000256" key="2">
    <source>
        <dbReference type="ARBA" id="ARBA00008791"/>
    </source>
</evidence>
<dbReference type="InterPro" id="IPR006015">
    <property type="entry name" value="Universal_stress_UspA"/>
</dbReference>
<proteinExistence type="inferred from homology"/>
<dbReference type="Pfam" id="PF00582">
    <property type="entry name" value="Usp"/>
    <property type="match status" value="1"/>
</dbReference>
<feature type="domain" description="UspA" evidence="5">
    <location>
        <begin position="5"/>
        <end position="143"/>
    </location>
</feature>
<evidence type="ECO:0000313" key="6">
    <source>
        <dbReference type="EMBL" id="VAX12853.1"/>
    </source>
</evidence>
<dbReference type="EMBL" id="UOFZ01000066">
    <property type="protein sequence ID" value="VAX12853.1"/>
    <property type="molecule type" value="Genomic_DNA"/>
</dbReference>
<name>A0A3B1BL33_9ZZZZ</name>
<organism evidence="6">
    <name type="scientific">hydrothermal vent metagenome</name>
    <dbReference type="NCBI Taxonomy" id="652676"/>
    <lineage>
        <taxon>unclassified sequences</taxon>
        <taxon>metagenomes</taxon>
        <taxon>ecological metagenomes</taxon>
    </lineage>
</organism>
<dbReference type="PANTHER" id="PTHR46268:SF23">
    <property type="entry name" value="UNIVERSAL STRESS PROTEIN A-RELATED"/>
    <property type="match status" value="1"/>
</dbReference>
<dbReference type="PANTHER" id="PTHR46268">
    <property type="entry name" value="STRESS RESPONSE PROTEIN NHAX"/>
    <property type="match status" value="1"/>
</dbReference>
<dbReference type="SUPFAM" id="SSF52402">
    <property type="entry name" value="Adenine nucleotide alpha hydrolases-like"/>
    <property type="match status" value="1"/>
</dbReference>
<dbReference type="PRINTS" id="PR01438">
    <property type="entry name" value="UNVRSLSTRESS"/>
</dbReference>
<gene>
    <name evidence="6" type="ORF">MNBD_GAMMA24-2176</name>
</gene>
<comment type="subunit">
    <text evidence="3">Homodimer.</text>
</comment>
<protein>
    <submittedName>
        <fullName evidence="6">Universal stress protein family COG0589</fullName>
    </submittedName>
</protein>
<dbReference type="Gene3D" id="3.40.50.620">
    <property type="entry name" value="HUPs"/>
    <property type="match status" value="1"/>
</dbReference>